<dbReference type="SMART" id="SM00530">
    <property type="entry name" value="HTH_XRE"/>
    <property type="match status" value="2"/>
</dbReference>
<dbReference type="CDD" id="cd00093">
    <property type="entry name" value="HTH_XRE"/>
    <property type="match status" value="1"/>
</dbReference>
<evidence type="ECO:0000256" key="1">
    <source>
        <dbReference type="ARBA" id="ARBA00023125"/>
    </source>
</evidence>
<keyword evidence="4" id="KW-1185">Reference proteome</keyword>
<dbReference type="RefSeq" id="WP_087455687.1">
    <property type="nucleotide sequence ID" value="NZ_CP021434.1"/>
</dbReference>
<dbReference type="InterPro" id="IPR050807">
    <property type="entry name" value="TransReg_Diox_bact_type"/>
</dbReference>
<dbReference type="EMBL" id="CP021434">
    <property type="protein sequence ID" value="ARU60300.1"/>
    <property type="molecule type" value="Genomic_DNA"/>
</dbReference>
<dbReference type="PANTHER" id="PTHR46797">
    <property type="entry name" value="HTH-TYPE TRANSCRIPTIONAL REGULATOR"/>
    <property type="match status" value="1"/>
</dbReference>
<reference evidence="4" key="1">
    <citation type="submission" date="2017-05" db="EMBL/GenBank/DDBJ databases">
        <authorList>
            <person name="Sung H."/>
        </authorList>
    </citation>
    <scope>NUCLEOTIDE SEQUENCE [LARGE SCALE GENOMIC DNA]</scope>
    <source>
        <strain evidence="4">AR23208</strain>
    </source>
</reference>
<evidence type="ECO:0000313" key="4">
    <source>
        <dbReference type="Proteomes" id="UP000195437"/>
    </source>
</evidence>
<evidence type="ECO:0000259" key="2">
    <source>
        <dbReference type="PROSITE" id="PS50943"/>
    </source>
</evidence>
<dbReference type="Pfam" id="PF01381">
    <property type="entry name" value="HTH_3"/>
    <property type="match status" value="1"/>
</dbReference>
<dbReference type="GO" id="GO:0005829">
    <property type="term" value="C:cytosol"/>
    <property type="evidence" value="ECO:0007669"/>
    <property type="project" value="TreeGrafter"/>
</dbReference>
<gene>
    <name evidence="3" type="ORF">CBW65_03895</name>
</gene>
<feature type="domain" description="HTH cro/C1-type" evidence="2">
    <location>
        <begin position="7"/>
        <end position="64"/>
    </location>
</feature>
<dbReference type="KEGG" id="tum:CBW65_03895"/>
<dbReference type="GO" id="GO:0003700">
    <property type="term" value="F:DNA-binding transcription factor activity"/>
    <property type="evidence" value="ECO:0007669"/>
    <property type="project" value="TreeGrafter"/>
</dbReference>
<dbReference type="AlphaFoldDB" id="A0A1Y0IJ09"/>
<dbReference type="Gene3D" id="1.10.260.40">
    <property type="entry name" value="lambda repressor-like DNA-binding domains"/>
    <property type="match status" value="1"/>
</dbReference>
<sequence length="172" mass="19835">MEFGEYLREKREAKGMTIRQLALYAGCSDSYLSMLERGERGRGGPTRNILRKLAKPLGIPYEVLLHEIGYEPDQEECNGDSISMIEILREAYGDTKKQFATRIGLSETELEAMMQQNVSIETVQQVCEMLFSHHKALTTEQKELLQRVEEMFYKRPSEVTRLVERVLKAVVE</sequence>
<proteinExistence type="predicted"/>
<evidence type="ECO:0000313" key="3">
    <source>
        <dbReference type="EMBL" id="ARU60300.1"/>
    </source>
</evidence>
<dbReference type="SUPFAM" id="SSF47413">
    <property type="entry name" value="lambda repressor-like DNA-binding domains"/>
    <property type="match status" value="1"/>
</dbReference>
<dbReference type="InterPro" id="IPR010982">
    <property type="entry name" value="Lambda_DNA-bd_dom_sf"/>
</dbReference>
<dbReference type="PANTHER" id="PTHR46797:SF1">
    <property type="entry name" value="METHYLPHOSPHONATE SYNTHASE"/>
    <property type="match status" value="1"/>
</dbReference>
<organism evidence="3 4">
    <name type="scientific">Tumebacillus avium</name>
    <dbReference type="NCBI Taxonomy" id="1903704"/>
    <lineage>
        <taxon>Bacteria</taxon>
        <taxon>Bacillati</taxon>
        <taxon>Bacillota</taxon>
        <taxon>Bacilli</taxon>
        <taxon>Bacillales</taxon>
        <taxon>Alicyclobacillaceae</taxon>
        <taxon>Tumebacillus</taxon>
    </lineage>
</organism>
<keyword evidence="1" id="KW-0238">DNA-binding</keyword>
<dbReference type="PROSITE" id="PS50943">
    <property type="entry name" value="HTH_CROC1"/>
    <property type="match status" value="1"/>
</dbReference>
<protein>
    <recommendedName>
        <fullName evidence="2">HTH cro/C1-type domain-containing protein</fullName>
    </recommendedName>
</protein>
<name>A0A1Y0IJ09_9BACL</name>
<accession>A0A1Y0IJ09</accession>
<dbReference type="InterPro" id="IPR001387">
    <property type="entry name" value="Cro/C1-type_HTH"/>
</dbReference>
<dbReference type="GO" id="GO:0003677">
    <property type="term" value="F:DNA binding"/>
    <property type="evidence" value="ECO:0007669"/>
    <property type="project" value="UniProtKB-KW"/>
</dbReference>
<dbReference type="Proteomes" id="UP000195437">
    <property type="component" value="Chromosome"/>
</dbReference>